<gene>
    <name evidence="3" type="ORF">KL928_001115</name>
</gene>
<organism evidence="3 4">
    <name type="scientific">Pichia angusta</name>
    <name type="common">Yeast</name>
    <name type="synonym">Hansenula polymorpha</name>
    <dbReference type="NCBI Taxonomy" id="870730"/>
    <lineage>
        <taxon>Eukaryota</taxon>
        <taxon>Fungi</taxon>
        <taxon>Dikarya</taxon>
        <taxon>Ascomycota</taxon>
        <taxon>Saccharomycotina</taxon>
        <taxon>Pichiomycetes</taxon>
        <taxon>Pichiales</taxon>
        <taxon>Pichiaceae</taxon>
        <taxon>Ogataea</taxon>
    </lineage>
</organism>
<dbReference type="InterPro" id="IPR038921">
    <property type="entry name" value="YOR389W-like"/>
</dbReference>
<dbReference type="AlphaFoldDB" id="A0AAN6DHL1"/>
<accession>A0AAN6DHL1</accession>
<comment type="caution">
    <text evidence="3">The sequence shown here is derived from an EMBL/GenBank/DDBJ whole genome shotgun (WGS) entry which is preliminary data.</text>
</comment>
<dbReference type="Proteomes" id="UP001196530">
    <property type="component" value="Unassembled WGS sequence"/>
</dbReference>
<evidence type="ECO:0000256" key="1">
    <source>
        <dbReference type="SAM" id="MobiDB-lite"/>
    </source>
</evidence>
<dbReference type="EMBL" id="JAHLUX010000002">
    <property type="protein sequence ID" value="KAG7821031.1"/>
    <property type="molecule type" value="Genomic_DNA"/>
</dbReference>
<dbReference type="PANTHER" id="PTHR35204">
    <property type="entry name" value="YALI0A21131P"/>
    <property type="match status" value="1"/>
</dbReference>
<evidence type="ECO:0000313" key="4">
    <source>
        <dbReference type="Proteomes" id="UP001196530"/>
    </source>
</evidence>
<dbReference type="GeneID" id="66125166"/>
<dbReference type="PANTHER" id="PTHR35204:SF1">
    <property type="entry name" value="ENTEROTOXIN"/>
    <property type="match status" value="1"/>
</dbReference>
<proteinExistence type="predicted"/>
<name>A0AAN6DHL1_PICAN</name>
<keyword evidence="2" id="KW-1133">Transmembrane helix</keyword>
<evidence type="ECO:0000313" key="3">
    <source>
        <dbReference type="EMBL" id="KAG7821031.1"/>
    </source>
</evidence>
<protein>
    <submittedName>
        <fullName evidence="3">Uncharacterized protein</fullName>
    </submittedName>
</protein>
<feature type="region of interest" description="Disordered" evidence="1">
    <location>
        <begin position="142"/>
        <end position="184"/>
    </location>
</feature>
<keyword evidence="2" id="KW-0812">Transmembrane</keyword>
<sequence length="596" mass="67063">MVLGGNYIALGASNNQVDLAKIRHYGLWMFLLLNIAIFLRLSYSLWNIRTSTAPFIDLNVTNFEQHLQPMDFANASAVFNEVYDVLRQKNADINPISVSFIPAYIPEGTLLYHSNHRGQPPKSVEWVAMDYEFSYNFAHLSRNRPRKGHGPGGPGGPGGPPPNFKPPGGKSPSHGDHPPNFDGPSSLFTFQVTKPLDKVIVFGGASASKSLTGEMDTQFVLSQVADYDDFDERIAADKICAWGKKHGGLDGYVRLEVGFEMVICDFEEKMVPISNVSLANATEFIDFPPEKFAALDKREDLNAERSAVIDVVDAMSGFEHYLAGARAYDGDKRILLDFSKFVTPLNRTFIHPDPYLRRIHNISSELKTELVNSVEEMLSTPNDPYGSTNWQVVTDYIVDKFAPMLVNINSSFALYGQHENYQTLGTNLTAYTYNFIRRYLSEPDHELLPKHRAMAIWDYSHPYQPLKSTADFFVWNAITIVQSKIVDTLYDCFTLSKTLLSPLTGTTLPEDIDDQILKVKSELSGLLESLHWAYYYRCSQSCNFDELCFVPTWGPSPLGFSNANSTGLYDDGTGRVRIEKELRCINYDLLLHNKRG</sequence>
<evidence type="ECO:0000256" key="2">
    <source>
        <dbReference type="SAM" id="Phobius"/>
    </source>
</evidence>
<reference evidence="3" key="1">
    <citation type="journal article" date="2021" name="G3 (Bethesda)">
        <title>Genomic diversity, chromosomal rearrangements, and interspecies hybridization in the ogataea polymorpha species complex.</title>
        <authorList>
            <person name="Hanson S.J."/>
            <person name="Cinneide E.O."/>
            <person name="Salzberg L.I."/>
            <person name="Wolfe K.H."/>
            <person name="McGowan J."/>
            <person name="Fitzpatrick D.A."/>
            <person name="Matlin K."/>
        </authorList>
    </citation>
    <scope>NUCLEOTIDE SEQUENCE</scope>
    <source>
        <strain evidence="3">61-244</strain>
    </source>
</reference>
<feature type="transmembrane region" description="Helical" evidence="2">
    <location>
        <begin position="25"/>
        <end position="46"/>
    </location>
</feature>
<dbReference type="RefSeq" id="XP_043061574.1">
    <property type="nucleotide sequence ID" value="XM_043201445.1"/>
</dbReference>
<keyword evidence="2" id="KW-0472">Membrane</keyword>